<evidence type="ECO:0000313" key="1">
    <source>
        <dbReference type="EMBL" id="EPA00095.1"/>
    </source>
</evidence>
<accession>S2DLX9</accession>
<proteinExistence type="predicted"/>
<sequence length="252" mass="29662">MLFGISIIIGACNMEIPPIDSVEEPELKEFDFNFSNSIKISSIDGNSWVNLRIESDIEDFVTIPSDNALWELKLIYDDSEILPDFSLRKKSLDFNISIDDKPNRYFVVDDYFIEPDAKGFTLSLISETTDNSNNRIDNSVFGDDFYPNFRRDYFDGPTLYEYGQVRRYYNYNAVPSLNTRMVMARWLYRECRLCGMRDLTPSWDYLTDIGQISWATKRNIRRLRVIVQHHGPTPNNYDNPTNTNFSVYFRRY</sequence>
<keyword evidence="2" id="KW-1185">Reference proteome</keyword>
<reference evidence="1 2" key="1">
    <citation type="journal article" date="2013" name="Genome Announc.">
        <title>Draft Genome Sequence of Indibacter alkaliphilus Strain LW1T, Isolated from Lonar Lake, a Haloalkaline Lake in the Buldana District of Maharashtra, India.</title>
        <authorList>
            <person name="Singh A."/>
            <person name="Kumar Jangir P."/>
            <person name="Sharma R."/>
            <person name="Singh A."/>
            <person name="Kumar Pinnaka A."/>
            <person name="Shivaji S."/>
        </authorList>
    </citation>
    <scope>NUCLEOTIDE SEQUENCE [LARGE SCALE GENOMIC DNA]</scope>
    <source>
        <strain evidence="2">CCUG 57479 / KCTC 22604 / LW1</strain>
    </source>
</reference>
<organism evidence="1 2">
    <name type="scientific">Indibacter alkaliphilus (strain CCUG 57479 / KCTC 22604 / LW1)</name>
    <dbReference type="NCBI Taxonomy" id="1189612"/>
    <lineage>
        <taxon>Bacteria</taxon>
        <taxon>Pseudomonadati</taxon>
        <taxon>Bacteroidota</taxon>
        <taxon>Cytophagia</taxon>
        <taxon>Cytophagales</taxon>
        <taxon>Cyclobacteriaceae</taxon>
    </lineage>
</organism>
<dbReference type="Proteomes" id="UP000006073">
    <property type="component" value="Unassembled WGS sequence"/>
</dbReference>
<dbReference type="RefSeq" id="WP_009035184.1">
    <property type="nucleotide sequence ID" value="NZ_ALWO02000006.1"/>
</dbReference>
<comment type="caution">
    <text evidence="1">The sequence shown here is derived from an EMBL/GenBank/DDBJ whole genome shotgun (WGS) entry which is preliminary data.</text>
</comment>
<dbReference type="EMBL" id="ALWO02000006">
    <property type="protein sequence ID" value="EPA00095.1"/>
    <property type="molecule type" value="Genomic_DNA"/>
</dbReference>
<dbReference type="AlphaFoldDB" id="S2DLX9"/>
<gene>
    <name evidence="1" type="ORF">A33Q_0263</name>
</gene>
<name>S2DLX9_INDAL</name>
<evidence type="ECO:0000313" key="2">
    <source>
        <dbReference type="Proteomes" id="UP000006073"/>
    </source>
</evidence>
<protein>
    <submittedName>
        <fullName evidence="1">Uncharacterized protein</fullName>
    </submittedName>
</protein>